<feature type="domain" description="Condensation" evidence="1">
    <location>
        <begin position="51"/>
        <end position="346"/>
    </location>
</feature>
<keyword evidence="3" id="KW-1185">Reference proteome</keyword>
<evidence type="ECO:0000313" key="3">
    <source>
        <dbReference type="Proteomes" id="UP001081071"/>
    </source>
</evidence>
<dbReference type="Pfam" id="PF00668">
    <property type="entry name" value="Condensation"/>
    <property type="match status" value="1"/>
</dbReference>
<reference evidence="2" key="1">
    <citation type="submission" date="2022-12" db="EMBL/GenBank/DDBJ databases">
        <authorList>
            <person name="Krivoruchko A.V."/>
            <person name="Elkin A."/>
        </authorList>
    </citation>
    <scope>NUCLEOTIDE SEQUENCE</scope>
    <source>
        <strain evidence="2">IEGM 1391</strain>
    </source>
</reference>
<comment type="caution">
    <text evidence="2">The sequence shown here is derived from an EMBL/GenBank/DDBJ whole genome shotgun (WGS) entry which is preliminary data.</text>
</comment>
<dbReference type="Gene3D" id="3.30.559.10">
    <property type="entry name" value="Chloramphenicol acetyltransferase-like domain"/>
    <property type="match status" value="1"/>
</dbReference>
<dbReference type="EMBL" id="JAPWIJ010000003">
    <property type="protein sequence ID" value="MCZ4518843.1"/>
    <property type="molecule type" value="Genomic_DNA"/>
</dbReference>
<gene>
    <name evidence="2" type="ORF">O4220_09965</name>
</gene>
<sequence length="485" mass="52046">MIITAMGSWNPAPGRLLEWHPSPAAQARAATAPVDSTPPSFLQEDHLKAAWAARQRNDVHTAYTGVATEIDGDVDTAAMSRALAAYVLRHEGLRCWFEVESTGVVRHLAEPEVAEFEVLDAGESTNDDGFQRYVRQRFSTEATADVWPGFVIGVVSRPGSFTLYYGADHAFTDGGSQALVISELADLYALEIGGRAPKPADAGSHLAYAADERARAATYGPDSPEIAAWREIFVRHDGLMPRFPLDLGLAPGERAPVRIVERHLLDAGEVAAFDAACKAAGARMSSGIFAAVGITDFELAGTAEYFGITVLSTRHHGDYGQSQGWFVNFAPVAFEVAGKGNFSDVAPLAHSGFERAKQIAEAPVHAVLGALAADGTLGSELAVSPNMLSYIDFRWFPGVGRDADTRAKHFTGEGSTSNASMWINRDSEHLYLVAQTPDTDTAAASVQRYHTHLAHVLETIAREGDYALSLDHLVQEPAGAGHLDH</sequence>
<organism evidence="2 3">
    <name type="scientific">Rhodococcus ruber</name>
    <dbReference type="NCBI Taxonomy" id="1830"/>
    <lineage>
        <taxon>Bacteria</taxon>
        <taxon>Bacillati</taxon>
        <taxon>Actinomycetota</taxon>
        <taxon>Actinomycetes</taxon>
        <taxon>Mycobacteriales</taxon>
        <taxon>Nocardiaceae</taxon>
        <taxon>Rhodococcus</taxon>
    </lineage>
</organism>
<dbReference type="RefSeq" id="WP_269603540.1">
    <property type="nucleotide sequence ID" value="NZ_JAPWIJ010000003.1"/>
</dbReference>
<name>A0ABT4MCY8_9NOCA</name>
<dbReference type="InterPro" id="IPR023213">
    <property type="entry name" value="CAT-like_dom_sf"/>
</dbReference>
<dbReference type="Proteomes" id="UP001081071">
    <property type="component" value="Unassembled WGS sequence"/>
</dbReference>
<dbReference type="InterPro" id="IPR001242">
    <property type="entry name" value="Condensation_dom"/>
</dbReference>
<evidence type="ECO:0000313" key="2">
    <source>
        <dbReference type="EMBL" id="MCZ4518843.1"/>
    </source>
</evidence>
<evidence type="ECO:0000259" key="1">
    <source>
        <dbReference type="Pfam" id="PF00668"/>
    </source>
</evidence>
<dbReference type="Gene3D" id="3.30.559.30">
    <property type="entry name" value="Nonribosomal peptide synthetase, condensation domain"/>
    <property type="match status" value="1"/>
</dbReference>
<protein>
    <submittedName>
        <fullName evidence="2">Condensation domain-containing protein</fullName>
    </submittedName>
</protein>
<proteinExistence type="predicted"/>
<accession>A0ABT4MCY8</accession>
<dbReference type="SUPFAM" id="SSF52777">
    <property type="entry name" value="CoA-dependent acyltransferases"/>
    <property type="match status" value="2"/>
</dbReference>